<evidence type="ECO:0008006" key="3">
    <source>
        <dbReference type="Google" id="ProtNLM"/>
    </source>
</evidence>
<accession>A0ABS1VKR5</accession>
<protein>
    <recommendedName>
        <fullName evidence="3">DUF1877 family protein</fullName>
    </recommendedName>
</protein>
<evidence type="ECO:0000313" key="2">
    <source>
        <dbReference type="Proteomes" id="UP000598996"/>
    </source>
</evidence>
<dbReference type="InterPro" id="IPR035944">
    <property type="entry name" value="YfbM-like_sf"/>
</dbReference>
<gene>
    <name evidence="1" type="ORF">JKJ07_13125</name>
</gene>
<organism evidence="1 2">
    <name type="scientific">Paractinoplanes lichenicola</name>
    <dbReference type="NCBI Taxonomy" id="2802976"/>
    <lineage>
        <taxon>Bacteria</taxon>
        <taxon>Bacillati</taxon>
        <taxon>Actinomycetota</taxon>
        <taxon>Actinomycetes</taxon>
        <taxon>Micromonosporales</taxon>
        <taxon>Micromonosporaceae</taxon>
        <taxon>Paractinoplanes</taxon>
    </lineage>
</organism>
<dbReference type="RefSeq" id="WP_202991717.1">
    <property type="nucleotide sequence ID" value="NZ_JAENHO010000003.1"/>
</dbReference>
<dbReference type="Gene3D" id="3.40.1760.10">
    <property type="entry name" value="YfbM-like super family"/>
    <property type="match status" value="1"/>
</dbReference>
<proteinExistence type="predicted"/>
<dbReference type="Proteomes" id="UP000598996">
    <property type="component" value="Unassembled WGS sequence"/>
</dbReference>
<comment type="caution">
    <text evidence="1">The sequence shown here is derived from an EMBL/GenBank/DDBJ whole genome shotgun (WGS) entry which is preliminary data.</text>
</comment>
<keyword evidence="2" id="KW-1185">Reference proteome</keyword>
<dbReference type="EMBL" id="JAENHO010000003">
    <property type="protein sequence ID" value="MBL7255258.1"/>
    <property type="molecule type" value="Genomic_DNA"/>
</dbReference>
<reference evidence="1 2" key="1">
    <citation type="submission" date="2021-01" db="EMBL/GenBank/DDBJ databases">
        <title>Actinoplanes sp. nov. LDG1-01 isolated from lichen.</title>
        <authorList>
            <person name="Saeng-In P."/>
            <person name="Phongsopitanun W."/>
            <person name="Kanchanasin P."/>
            <person name="Yuki M."/>
            <person name="Kudo T."/>
            <person name="Ohkuma M."/>
            <person name="Tanasupawat S."/>
        </authorList>
    </citation>
    <scope>NUCLEOTIDE SEQUENCE [LARGE SCALE GENOMIC DNA]</scope>
    <source>
        <strain evidence="1 2">LDG1-01</strain>
    </source>
</reference>
<sequence length="181" mass="20180">MMSLLGDLIRLSPGLREDIRGDPSTAYERVTKFGGAERLELDWEWKVFGPLFAAAGFGVNPFRSGALFPDAENAFGAWGDSRSLDPAQVVEAAALLERTPFAALAPRLRDALVERDTVRVDYDFESPTYGQPLPPERIVTPVFSDERVEMYRIQLADRYDDLTGFFATAARHGECTIFWAA</sequence>
<evidence type="ECO:0000313" key="1">
    <source>
        <dbReference type="EMBL" id="MBL7255258.1"/>
    </source>
</evidence>
<name>A0ABS1VKR5_9ACTN</name>